<name>A0A6A5ZEI5_9PLEO</name>
<protein>
    <submittedName>
        <fullName evidence="1">Uncharacterized protein</fullName>
    </submittedName>
</protein>
<proteinExistence type="predicted"/>
<evidence type="ECO:0000313" key="2">
    <source>
        <dbReference type="Proteomes" id="UP000799770"/>
    </source>
</evidence>
<reference evidence="1" key="1">
    <citation type="journal article" date="2020" name="Stud. Mycol.">
        <title>101 Dothideomycetes genomes: a test case for predicting lifestyles and emergence of pathogens.</title>
        <authorList>
            <person name="Haridas S."/>
            <person name="Albert R."/>
            <person name="Binder M."/>
            <person name="Bloem J."/>
            <person name="Labutti K."/>
            <person name="Salamov A."/>
            <person name="Andreopoulos B."/>
            <person name="Baker S."/>
            <person name="Barry K."/>
            <person name="Bills G."/>
            <person name="Bluhm B."/>
            <person name="Cannon C."/>
            <person name="Castanera R."/>
            <person name="Culley D."/>
            <person name="Daum C."/>
            <person name="Ezra D."/>
            <person name="Gonzalez J."/>
            <person name="Henrissat B."/>
            <person name="Kuo A."/>
            <person name="Liang C."/>
            <person name="Lipzen A."/>
            <person name="Lutzoni F."/>
            <person name="Magnuson J."/>
            <person name="Mondo S."/>
            <person name="Nolan M."/>
            <person name="Ohm R."/>
            <person name="Pangilinan J."/>
            <person name="Park H.-J."/>
            <person name="Ramirez L."/>
            <person name="Alfaro M."/>
            <person name="Sun H."/>
            <person name="Tritt A."/>
            <person name="Yoshinaga Y."/>
            <person name="Zwiers L.-H."/>
            <person name="Turgeon B."/>
            <person name="Goodwin S."/>
            <person name="Spatafora J."/>
            <person name="Crous P."/>
            <person name="Grigoriev I."/>
        </authorList>
    </citation>
    <scope>NUCLEOTIDE SEQUENCE</scope>
    <source>
        <strain evidence="1">CBS 627.86</strain>
    </source>
</reference>
<sequence length="369" mass="40869">MAALEHVSICLGLPPRATLPVKTWLSLSASCDDEENGGCLEFSCHKELPVYDVHLVYREASHGATRRRCFRHHRHPSRDLAKLATELYQLLQEAPSELAVCKKQIHIIDAEVDLLRQRLVSSGRVERPSPEELAIVSALTAAEVVMRCAVAECGKFACRSGVRSRVKWVFMDRGAVERLLTRLGRVETSLGVVLQLQSHKCHVDILTQIAAIRGCVEHIEKSTTKEIACIEDTRTNTMCVKRQTGLLATAGSSELHIEKLGLLASFVWATGQSGNTDYYISLRCQLPVPTYLFSRVLWLELSLRRFPLSGVLHLSAGGVALGKIVERDAPLLNACEHGDMDNVVRLLNRNQGGLIDTTSDGWTPMRVGF</sequence>
<accession>A0A6A5ZEI5</accession>
<evidence type="ECO:0000313" key="1">
    <source>
        <dbReference type="EMBL" id="KAF2116871.1"/>
    </source>
</evidence>
<keyword evidence="2" id="KW-1185">Reference proteome</keyword>
<dbReference type="AlphaFoldDB" id="A0A6A5ZEI5"/>
<dbReference type="Proteomes" id="UP000799770">
    <property type="component" value="Unassembled WGS sequence"/>
</dbReference>
<dbReference type="EMBL" id="ML977320">
    <property type="protein sequence ID" value="KAF2116871.1"/>
    <property type="molecule type" value="Genomic_DNA"/>
</dbReference>
<gene>
    <name evidence="1" type="ORF">BDV96DRAFT_36646</name>
</gene>
<organism evidence="1 2">
    <name type="scientific">Lophiotrema nucula</name>
    <dbReference type="NCBI Taxonomy" id="690887"/>
    <lineage>
        <taxon>Eukaryota</taxon>
        <taxon>Fungi</taxon>
        <taxon>Dikarya</taxon>
        <taxon>Ascomycota</taxon>
        <taxon>Pezizomycotina</taxon>
        <taxon>Dothideomycetes</taxon>
        <taxon>Pleosporomycetidae</taxon>
        <taxon>Pleosporales</taxon>
        <taxon>Lophiotremataceae</taxon>
        <taxon>Lophiotrema</taxon>
    </lineage>
</organism>